<evidence type="ECO:0000313" key="2">
    <source>
        <dbReference type="Proteomes" id="UP001303760"/>
    </source>
</evidence>
<reference evidence="1" key="2">
    <citation type="submission" date="2023-05" db="EMBL/GenBank/DDBJ databases">
        <authorList>
            <consortium name="Lawrence Berkeley National Laboratory"/>
            <person name="Steindorff A."/>
            <person name="Hensen N."/>
            <person name="Bonometti L."/>
            <person name="Westerberg I."/>
            <person name="Brannstrom I.O."/>
            <person name="Guillou S."/>
            <person name="Cros-Aarteil S."/>
            <person name="Calhoun S."/>
            <person name="Haridas S."/>
            <person name="Kuo A."/>
            <person name="Mondo S."/>
            <person name="Pangilinan J."/>
            <person name="Riley R."/>
            <person name="Labutti K."/>
            <person name="Andreopoulos B."/>
            <person name="Lipzen A."/>
            <person name="Chen C."/>
            <person name="Yanf M."/>
            <person name="Daum C."/>
            <person name="Ng V."/>
            <person name="Clum A."/>
            <person name="Ohm R."/>
            <person name="Martin F."/>
            <person name="Silar P."/>
            <person name="Natvig D."/>
            <person name="Lalanne C."/>
            <person name="Gautier V."/>
            <person name="Ament-Velasquez S.L."/>
            <person name="Kruys A."/>
            <person name="Hutchinson M.I."/>
            <person name="Powell A.J."/>
            <person name="Barry K."/>
            <person name="Miller A.N."/>
            <person name="Grigoriev I.V."/>
            <person name="Debuchy R."/>
            <person name="Gladieux P."/>
            <person name="Thoren M.H."/>
            <person name="Johannesson H."/>
        </authorList>
    </citation>
    <scope>NUCLEOTIDE SEQUENCE</scope>
    <source>
        <strain evidence="1">CBS 532.94</strain>
    </source>
</reference>
<evidence type="ECO:0000313" key="1">
    <source>
        <dbReference type="EMBL" id="KAK4239506.1"/>
    </source>
</evidence>
<protein>
    <recommendedName>
        <fullName evidence="3">RRM domain-containing protein</fullName>
    </recommendedName>
</protein>
<keyword evidence="2" id="KW-1185">Reference proteome</keyword>
<accession>A0AAN7H826</accession>
<dbReference type="SUPFAM" id="SSF54928">
    <property type="entry name" value="RNA-binding domain, RBD"/>
    <property type="match status" value="1"/>
</dbReference>
<gene>
    <name evidence="1" type="ORF">C8A03DRAFT_32457</name>
</gene>
<dbReference type="Proteomes" id="UP001303760">
    <property type="component" value="Unassembled WGS sequence"/>
</dbReference>
<proteinExistence type="predicted"/>
<comment type="caution">
    <text evidence="1">The sequence shown here is derived from an EMBL/GenBank/DDBJ whole genome shotgun (WGS) entry which is preliminary data.</text>
</comment>
<dbReference type="AlphaFoldDB" id="A0AAN7H826"/>
<dbReference type="EMBL" id="MU860062">
    <property type="protein sequence ID" value="KAK4239506.1"/>
    <property type="molecule type" value="Genomic_DNA"/>
</dbReference>
<name>A0AAN7H826_9PEZI</name>
<organism evidence="1 2">
    <name type="scientific">Achaetomium macrosporum</name>
    <dbReference type="NCBI Taxonomy" id="79813"/>
    <lineage>
        <taxon>Eukaryota</taxon>
        <taxon>Fungi</taxon>
        <taxon>Dikarya</taxon>
        <taxon>Ascomycota</taxon>
        <taxon>Pezizomycotina</taxon>
        <taxon>Sordariomycetes</taxon>
        <taxon>Sordariomycetidae</taxon>
        <taxon>Sordariales</taxon>
        <taxon>Chaetomiaceae</taxon>
        <taxon>Achaetomium</taxon>
    </lineage>
</organism>
<dbReference type="GO" id="GO:0003676">
    <property type="term" value="F:nucleic acid binding"/>
    <property type="evidence" value="ECO:0007669"/>
    <property type="project" value="InterPro"/>
</dbReference>
<sequence length="227" mass="25449">MANPFSRVLREYPTAEEIANRIAAGVSPNYRGDYRLARNRPADISPNQNCSVWITGLPADVTYNQLLGSIRATGRVWATVITPPTGRYHTAAAKITFFSAVAAQTLLARANAPGYGLFVGGVQVTVRQDRNPVADAQDPPDHTRCLTISGPPDIITEEYLTNYFSRAFVYEIDEIICLVKGGAINVFEWRFGSYRCQAQWAWRNIREDEYLRQRGVRVKFEPDPCDS</sequence>
<reference evidence="1" key="1">
    <citation type="journal article" date="2023" name="Mol. Phylogenet. Evol.">
        <title>Genome-scale phylogeny and comparative genomics of the fungal order Sordariales.</title>
        <authorList>
            <person name="Hensen N."/>
            <person name="Bonometti L."/>
            <person name="Westerberg I."/>
            <person name="Brannstrom I.O."/>
            <person name="Guillou S."/>
            <person name="Cros-Aarteil S."/>
            <person name="Calhoun S."/>
            <person name="Haridas S."/>
            <person name="Kuo A."/>
            <person name="Mondo S."/>
            <person name="Pangilinan J."/>
            <person name="Riley R."/>
            <person name="LaButti K."/>
            <person name="Andreopoulos B."/>
            <person name="Lipzen A."/>
            <person name="Chen C."/>
            <person name="Yan M."/>
            <person name="Daum C."/>
            <person name="Ng V."/>
            <person name="Clum A."/>
            <person name="Steindorff A."/>
            <person name="Ohm R.A."/>
            <person name="Martin F."/>
            <person name="Silar P."/>
            <person name="Natvig D.O."/>
            <person name="Lalanne C."/>
            <person name="Gautier V."/>
            <person name="Ament-Velasquez S.L."/>
            <person name="Kruys A."/>
            <person name="Hutchinson M.I."/>
            <person name="Powell A.J."/>
            <person name="Barry K."/>
            <person name="Miller A.N."/>
            <person name="Grigoriev I.V."/>
            <person name="Debuchy R."/>
            <person name="Gladieux P."/>
            <person name="Hiltunen Thoren M."/>
            <person name="Johannesson H."/>
        </authorList>
    </citation>
    <scope>NUCLEOTIDE SEQUENCE</scope>
    <source>
        <strain evidence="1">CBS 532.94</strain>
    </source>
</reference>
<evidence type="ECO:0008006" key="3">
    <source>
        <dbReference type="Google" id="ProtNLM"/>
    </source>
</evidence>
<dbReference type="InterPro" id="IPR035979">
    <property type="entry name" value="RBD_domain_sf"/>
</dbReference>